<dbReference type="NCBIfam" id="TIGR01640">
    <property type="entry name" value="F_box_assoc_1"/>
    <property type="match status" value="1"/>
</dbReference>
<feature type="domain" description="F-box" evidence="1">
    <location>
        <begin position="12"/>
        <end position="57"/>
    </location>
</feature>
<protein>
    <recommendedName>
        <fullName evidence="1">F-box domain-containing protein</fullName>
    </recommendedName>
</protein>
<accession>A0A2G5D7G9</accession>
<dbReference type="InterPro" id="IPR036047">
    <property type="entry name" value="F-box-like_dom_sf"/>
</dbReference>
<keyword evidence="3" id="KW-1185">Reference proteome</keyword>
<name>A0A2G5D7G9_AQUCA</name>
<dbReference type="AlphaFoldDB" id="A0A2G5D7G9"/>
<dbReference type="InParanoid" id="A0A2G5D7G9"/>
<evidence type="ECO:0000313" key="2">
    <source>
        <dbReference type="EMBL" id="PIA39456.1"/>
    </source>
</evidence>
<sequence>MRSKRLLWKNPVGISSSLPQEILIEIFLRLPVKSLLRCKCLSKLWFRLIKSHYFVNLHMEHVNQNKPSILFTSILDSADIYIRLRSLDYEACNILKRKTFELNDEKGVIKTKKFFLPRKFVIAGSCNGLVCLWDYKDEIVYAICYPRTINVPYDTTKFDGLPDYGVIWHDLGFGHDPITNTYKVVRVDIPDPDITHCKVYVYALGKKEWKRISTPFRLSYSYKKPPFVNGALHWIRMRNFYVQTDNAQTVDSIISFDVGSEEFRELPWIPESIVKHIKSFCMGVLQGCLSVFSSNYVEGLFDIWLMKDYGVKESWTKLHSICPGVQSIRWVEPMVIGSNGEIFLKVQKENPNRRHYMYAYDPRNKSVNEYVRGFIRWTDACPYVESLISIASCSGKKMKEYNNTNVGKNGLKTTFLSKSQKKISKKALFTGKIVKWKLRRHIRPPDRLNL</sequence>
<dbReference type="FunCoup" id="A0A2G5D7G9">
    <property type="interactions" value="419"/>
</dbReference>
<dbReference type="SMART" id="SM00256">
    <property type="entry name" value="FBOX"/>
    <property type="match status" value="1"/>
</dbReference>
<evidence type="ECO:0000313" key="3">
    <source>
        <dbReference type="Proteomes" id="UP000230069"/>
    </source>
</evidence>
<dbReference type="OrthoDB" id="617976at2759"/>
<dbReference type="PANTHER" id="PTHR31111:SF134">
    <property type="entry name" value="F-BOX ASSOCIATED INTERACTION DOMAIN-CONTAINING PROTEIN"/>
    <property type="match status" value="1"/>
</dbReference>
<reference evidence="2 3" key="1">
    <citation type="submission" date="2017-09" db="EMBL/GenBank/DDBJ databases">
        <title>WGS assembly of Aquilegia coerulea Goldsmith.</title>
        <authorList>
            <person name="Hodges S."/>
            <person name="Kramer E."/>
            <person name="Nordborg M."/>
            <person name="Tomkins J."/>
            <person name="Borevitz J."/>
            <person name="Derieg N."/>
            <person name="Yan J."/>
            <person name="Mihaltcheva S."/>
            <person name="Hayes R.D."/>
            <person name="Rokhsar D."/>
        </authorList>
    </citation>
    <scope>NUCLEOTIDE SEQUENCE [LARGE SCALE GENOMIC DNA]</scope>
    <source>
        <strain evidence="3">cv. Goldsmith</strain>
    </source>
</reference>
<dbReference type="InterPro" id="IPR001810">
    <property type="entry name" value="F-box_dom"/>
</dbReference>
<dbReference type="InterPro" id="IPR013187">
    <property type="entry name" value="F-box-assoc_dom_typ3"/>
</dbReference>
<dbReference type="Gene3D" id="1.20.1280.50">
    <property type="match status" value="1"/>
</dbReference>
<dbReference type="Pfam" id="PF08268">
    <property type="entry name" value="FBA_3"/>
    <property type="match status" value="1"/>
</dbReference>
<evidence type="ECO:0000259" key="1">
    <source>
        <dbReference type="PROSITE" id="PS50181"/>
    </source>
</evidence>
<dbReference type="EMBL" id="KZ305043">
    <property type="protein sequence ID" value="PIA39456.1"/>
    <property type="molecule type" value="Genomic_DNA"/>
</dbReference>
<dbReference type="Pfam" id="PF00646">
    <property type="entry name" value="F-box"/>
    <property type="match status" value="1"/>
</dbReference>
<dbReference type="Proteomes" id="UP000230069">
    <property type="component" value="Unassembled WGS sequence"/>
</dbReference>
<dbReference type="CDD" id="cd22157">
    <property type="entry name" value="F-box_AtFBW1-like"/>
    <property type="match status" value="1"/>
</dbReference>
<organism evidence="2 3">
    <name type="scientific">Aquilegia coerulea</name>
    <name type="common">Rocky mountain columbine</name>
    <dbReference type="NCBI Taxonomy" id="218851"/>
    <lineage>
        <taxon>Eukaryota</taxon>
        <taxon>Viridiplantae</taxon>
        <taxon>Streptophyta</taxon>
        <taxon>Embryophyta</taxon>
        <taxon>Tracheophyta</taxon>
        <taxon>Spermatophyta</taxon>
        <taxon>Magnoliopsida</taxon>
        <taxon>Ranunculales</taxon>
        <taxon>Ranunculaceae</taxon>
        <taxon>Thalictroideae</taxon>
        <taxon>Aquilegia</taxon>
    </lineage>
</organism>
<dbReference type="STRING" id="218851.A0A2G5D7G9"/>
<proteinExistence type="predicted"/>
<dbReference type="PROSITE" id="PS50181">
    <property type="entry name" value="FBOX"/>
    <property type="match status" value="1"/>
</dbReference>
<dbReference type="InterPro" id="IPR017451">
    <property type="entry name" value="F-box-assoc_interact_dom"/>
</dbReference>
<dbReference type="SUPFAM" id="SSF81383">
    <property type="entry name" value="F-box domain"/>
    <property type="match status" value="1"/>
</dbReference>
<dbReference type="PANTHER" id="PTHR31111">
    <property type="entry name" value="BNAA05G37150D PROTEIN-RELATED"/>
    <property type="match status" value="1"/>
</dbReference>
<gene>
    <name evidence="2" type="ORF">AQUCO_02600124v1</name>
</gene>